<name>A0A847VDT5_9BACT</name>
<proteinExistence type="predicted"/>
<protein>
    <submittedName>
        <fullName evidence="1">Uncharacterized protein</fullName>
    </submittedName>
</protein>
<evidence type="ECO:0000313" key="1">
    <source>
        <dbReference type="EMBL" id="NLZ24703.1"/>
    </source>
</evidence>
<accession>A0A847VDT5</accession>
<gene>
    <name evidence="1" type="ORF">GX888_03105</name>
</gene>
<organism evidence="1 2">
    <name type="scientific">Candidatus Dojkabacteria bacterium</name>
    <dbReference type="NCBI Taxonomy" id="2099670"/>
    <lineage>
        <taxon>Bacteria</taxon>
        <taxon>Candidatus Dojkabacteria</taxon>
    </lineage>
</organism>
<dbReference type="AlphaFoldDB" id="A0A847VDT5"/>
<reference evidence="1 2" key="1">
    <citation type="journal article" date="2020" name="Biotechnol. Biofuels">
        <title>New insights from the biogas microbiome by comprehensive genome-resolved metagenomics of nearly 1600 species originating from multiple anaerobic digesters.</title>
        <authorList>
            <person name="Campanaro S."/>
            <person name="Treu L."/>
            <person name="Rodriguez-R L.M."/>
            <person name="Kovalovszki A."/>
            <person name="Ziels R.M."/>
            <person name="Maus I."/>
            <person name="Zhu X."/>
            <person name="Kougias P.G."/>
            <person name="Basile A."/>
            <person name="Luo G."/>
            <person name="Schluter A."/>
            <person name="Konstantinidis K.T."/>
            <person name="Angelidaki I."/>
        </authorList>
    </citation>
    <scope>NUCLEOTIDE SEQUENCE [LARGE SCALE GENOMIC DNA]</scope>
    <source>
        <strain evidence="1">AS19jrsBPTG_9</strain>
    </source>
</reference>
<comment type="caution">
    <text evidence="1">The sequence shown here is derived from an EMBL/GenBank/DDBJ whole genome shotgun (WGS) entry which is preliminary data.</text>
</comment>
<evidence type="ECO:0000313" key="2">
    <source>
        <dbReference type="Proteomes" id="UP000564033"/>
    </source>
</evidence>
<dbReference type="EMBL" id="JAAZIL010000079">
    <property type="protein sequence ID" value="NLZ24703.1"/>
    <property type="molecule type" value="Genomic_DNA"/>
</dbReference>
<sequence>MSIEKRIIEREDVNNQLDHIREGVGGVYASMNNSFFIDTQIVGVDMEAVNRYIGNMGKVHTGQDLIYGRLAISSLPLDETSYEELCYYLDITPSDTFSGVDHQIHFVEIHKKNKKYVMTVIPIQYNENTINIRIEKLNKPEAEYVREIHKGASKLKIEDIKFVKFPQS</sequence>
<dbReference type="Proteomes" id="UP000564033">
    <property type="component" value="Unassembled WGS sequence"/>
</dbReference>